<proteinExistence type="predicted"/>
<dbReference type="Proteomes" id="UP001521931">
    <property type="component" value="Unassembled WGS sequence"/>
</dbReference>
<gene>
    <name evidence="5" type="ORF">MHL29_05425</name>
</gene>
<reference evidence="5 6" key="1">
    <citation type="submission" date="2022-02" db="EMBL/GenBank/DDBJ databases">
        <title>Uncovering new skin microbiome diversity through culturing and metagenomics.</title>
        <authorList>
            <person name="Conlan S."/>
            <person name="Deming C."/>
            <person name="Nisc Comparative Sequencing Program N."/>
            <person name="Segre J.A."/>
        </authorList>
    </citation>
    <scope>NUCLEOTIDE SEQUENCE [LARGE SCALE GENOMIC DNA]</scope>
    <source>
        <strain evidence="5 6">ACRQZ</strain>
    </source>
</reference>
<dbReference type="InterPro" id="IPR002734">
    <property type="entry name" value="RibDG_C"/>
</dbReference>
<evidence type="ECO:0000256" key="2">
    <source>
        <dbReference type="ARBA" id="ARBA00022857"/>
    </source>
</evidence>
<dbReference type="Gene3D" id="3.40.430.10">
    <property type="entry name" value="Dihydrofolate Reductase, subunit A"/>
    <property type="match status" value="1"/>
</dbReference>
<dbReference type="RefSeq" id="WP_239262926.1">
    <property type="nucleotide sequence ID" value="NZ_JAKRCV010000011.1"/>
</dbReference>
<dbReference type="InterPro" id="IPR024072">
    <property type="entry name" value="DHFR-like_dom_sf"/>
</dbReference>
<comment type="caution">
    <text evidence="5">The sequence shown here is derived from an EMBL/GenBank/DDBJ whole genome shotgun (WGS) entry which is preliminary data.</text>
</comment>
<accession>A0ABS9Q0D2</accession>
<dbReference type="Pfam" id="PF01872">
    <property type="entry name" value="RibD_C"/>
    <property type="match status" value="1"/>
</dbReference>
<evidence type="ECO:0000256" key="3">
    <source>
        <dbReference type="ARBA" id="ARBA00023002"/>
    </source>
</evidence>
<protein>
    <submittedName>
        <fullName evidence="5">Dihydrofolate reductase family protein</fullName>
    </submittedName>
</protein>
<sequence>MDVRVILDDGGPEQVRDHRPAVGPVRDLDQLAELYATPEDWWRANFVTTVDGAVTGADGRSGTINNAADKVVFDLLRALADVVVVGAGTARAEGYGPIEPLSDGLAAVRRRVTGRAAPASLVVVSASAQIPAGLLGASPGAVMLATTSDAPADALGEAAQELGEAHVLVGGAGPVDPVWLRGELACRGATRILCEGGPTLLRSLLLGGVLDELCLTTSPLLVGGRGPRLVEGLELRRDIRPVLVLEESGTLLTRWLLAP</sequence>
<organism evidence="5 6">
    <name type="scientific">Arsenicicoccus bolidensis</name>
    <dbReference type="NCBI Taxonomy" id="229480"/>
    <lineage>
        <taxon>Bacteria</taxon>
        <taxon>Bacillati</taxon>
        <taxon>Actinomycetota</taxon>
        <taxon>Actinomycetes</taxon>
        <taxon>Micrococcales</taxon>
        <taxon>Intrasporangiaceae</taxon>
        <taxon>Arsenicicoccus</taxon>
    </lineage>
</organism>
<dbReference type="EMBL" id="JAKRCV010000011">
    <property type="protein sequence ID" value="MCG7321336.1"/>
    <property type="molecule type" value="Genomic_DNA"/>
</dbReference>
<evidence type="ECO:0000259" key="4">
    <source>
        <dbReference type="Pfam" id="PF01872"/>
    </source>
</evidence>
<comment type="pathway">
    <text evidence="1">Cofactor biosynthesis; riboflavin biosynthesis.</text>
</comment>
<dbReference type="SUPFAM" id="SSF53597">
    <property type="entry name" value="Dihydrofolate reductase-like"/>
    <property type="match status" value="1"/>
</dbReference>
<dbReference type="InterPro" id="IPR050765">
    <property type="entry name" value="Riboflavin_Biosynth_HTPR"/>
</dbReference>
<dbReference type="PANTHER" id="PTHR38011">
    <property type="entry name" value="DIHYDROFOLATE REDUCTASE FAMILY PROTEIN (AFU_ORTHOLOGUE AFUA_8G06820)"/>
    <property type="match status" value="1"/>
</dbReference>
<keyword evidence="2" id="KW-0521">NADP</keyword>
<keyword evidence="6" id="KW-1185">Reference proteome</keyword>
<evidence type="ECO:0000313" key="5">
    <source>
        <dbReference type="EMBL" id="MCG7321336.1"/>
    </source>
</evidence>
<feature type="domain" description="Bacterial bifunctional deaminase-reductase C-terminal" evidence="4">
    <location>
        <begin position="43"/>
        <end position="241"/>
    </location>
</feature>
<keyword evidence="3" id="KW-0560">Oxidoreductase</keyword>
<name>A0ABS9Q0D2_9MICO</name>
<dbReference type="PANTHER" id="PTHR38011:SF7">
    <property type="entry name" value="2,5-DIAMINO-6-RIBOSYLAMINO-4(3H)-PYRIMIDINONE 5'-PHOSPHATE REDUCTASE"/>
    <property type="match status" value="1"/>
</dbReference>
<evidence type="ECO:0000256" key="1">
    <source>
        <dbReference type="ARBA" id="ARBA00005104"/>
    </source>
</evidence>
<evidence type="ECO:0000313" key="6">
    <source>
        <dbReference type="Proteomes" id="UP001521931"/>
    </source>
</evidence>